<dbReference type="EMBL" id="CAJNNV010030968">
    <property type="protein sequence ID" value="CAE8634320.1"/>
    <property type="molecule type" value="Genomic_DNA"/>
</dbReference>
<dbReference type="AlphaFoldDB" id="A0A813H9S2"/>
<protein>
    <submittedName>
        <fullName evidence="2">Uncharacterized protein</fullName>
    </submittedName>
</protein>
<evidence type="ECO:0000313" key="2">
    <source>
        <dbReference type="EMBL" id="CAE8634320.1"/>
    </source>
</evidence>
<feature type="compositionally biased region" description="Basic and acidic residues" evidence="1">
    <location>
        <begin position="95"/>
        <end position="105"/>
    </location>
</feature>
<dbReference type="Proteomes" id="UP000654075">
    <property type="component" value="Unassembled WGS sequence"/>
</dbReference>
<proteinExistence type="predicted"/>
<feature type="region of interest" description="Disordered" evidence="1">
    <location>
        <begin position="61"/>
        <end position="111"/>
    </location>
</feature>
<comment type="caution">
    <text evidence="2">The sequence shown here is derived from an EMBL/GenBank/DDBJ whole genome shotgun (WGS) entry which is preliminary data.</text>
</comment>
<feature type="region of interest" description="Disordered" evidence="1">
    <location>
        <begin position="289"/>
        <end position="311"/>
    </location>
</feature>
<sequence length="311" mass="33538">ATGRKMDELEPNADGCTQFDPNPFKKEKCKHCGRLWNEHKGVISEALLQGYLKAKEKAVEDKEKKEAEAKQQAAAKKAASKRASQTPEDDWFCDGPKDEANKVIDDESDDDMGFRMFSAEELRAAPMDKPASSEPFKPLKVVNLIDFGECDVYEEAPPDNFGSGSTAPGSSSSTAPGRPPPEAPSFSRGLSRGVLGDDMPGLPDTPLAASGTSAPSSGPTAQAHQDLLEEIQHLRQMLADANEEKSIQVAIIRDEVSEKQAFIEELTRHRADAEAALRDARCQVEALTAPSAAAREEEQQADARGLGGEAC</sequence>
<dbReference type="OrthoDB" id="448894at2759"/>
<keyword evidence="3" id="KW-1185">Reference proteome</keyword>
<feature type="region of interest" description="Disordered" evidence="1">
    <location>
        <begin position="153"/>
        <end position="226"/>
    </location>
</feature>
<evidence type="ECO:0000313" key="3">
    <source>
        <dbReference type="Proteomes" id="UP000654075"/>
    </source>
</evidence>
<organism evidence="2 3">
    <name type="scientific">Polarella glacialis</name>
    <name type="common">Dinoflagellate</name>
    <dbReference type="NCBI Taxonomy" id="89957"/>
    <lineage>
        <taxon>Eukaryota</taxon>
        <taxon>Sar</taxon>
        <taxon>Alveolata</taxon>
        <taxon>Dinophyceae</taxon>
        <taxon>Suessiales</taxon>
        <taxon>Suessiaceae</taxon>
        <taxon>Polarella</taxon>
    </lineage>
</organism>
<accession>A0A813H9S2</accession>
<feature type="compositionally biased region" description="Low complexity" evidence="1">
    <location>
        <begin position="208"/>
        <end position="221"/>
    </location>
</feature>
<gene>
    <name evidence="2" type="ORF">PGLA1383_LOCUS49970</name>
</gene>
<feature type="non-terminal residue" evidence="2">
    <location>
        <position position="1"/>
    </location>
</feature>
<reference evidence="2" key="1">
    <citation type="submission" date="2021-02" db="EMBL/GenBank/DDBJ databases">
        <authorList>
            <person name="Dougan E. K."/>
            <person name="Rhodes N."/>
            <person name="Thang M."/>
            <person name="Chan C."/>
        </authorList>
    </citation>
    <scope>NUCLEOTIDE SEQUENCE</scope>
</reference>
<feature type="non-terminal residue" evidence="2">
    <location>
        <position position="311"/>
    </location>
</feature>
<evidence type="ECO:0000256" key="1">
    <source>
        <dbReference type="SAM" id="MobiDB-lite"/>
    </source>
</evidence>
<feature type="compositionally biased region" description="Low complexity" evidence="1">
    <location>
        <begin position="162"/>
        <end position="176"/>
    </location>
</feature>
<name>A0A813H9S2_POLGL</name>
<feature type="compositionally biased region" description="Low complexity" evidence="1">
    <location>
        <begin position="70"/>
        <end position="83"/>
    </location>
</feature>
<feature type="region of interest" description="Disordered" evidence="1">
    <location>
        <begin position="1"/>
        <end position="20"/>
    </location>
</feature>